<evidence type="ECO:0000313" key="5">
    <source>
        <dbReference type="Proteomes" id="UP000566819"/>
    </source>
</evidence>
<dbReference type="AlphaFoldDB" id="A0A8H4QEW9"/>
<dbReference type="SUPFAM" id="SSF109604">
    <property type="entry name" value="HD-domain/PDEase-like"/>
    <property type="match status" value="1"/>
</dbReference>
<feature type="domain" description="HD" evidence="2">
    <location>
        <begin position="199"/>
        <end position="319"/>
    </location>
</feature>
<proteinExistence type="predicted"/>
<feature type="domain" description="Clr5" evidence="3">
    <location>
        <begin position="23"/>
        <end position="72"/>
    </location>
</feature>
<accession>A0A8H4QEW9</accession>
<dbReference type="Gene3D" id="1.10.3210.50">
    <property type="match status" value="1"/>
</dbReference>
<dbReference type="Pfam" id="PF01966">
    <property type="entry name" value="HD"/>
    <property type="match status" value="1"/>
</dbReference>
<dbReference type="CDD" id="cd00077">
    <property type="entry name" value="HDc"/>
    <property type="match status" value="1"/>
</dbReference>
<evidence type="ECO:0000259" key="2">
    <source>
        <dbReference type="Pfam" id="PF01966"/>
    </source>
</evidence>
<protein>
    <recommendedName>
        <fullName evidence="6">HD/PDEase domain-containing protein</fullName>
    </recommendedName>
</protein>
<feature type="compositionally biased region" description="Basic residues" evidence="1">
    <location>
        <begin position="163"/>
        <end position="172"/>
    </location>
</feature>
<dbReference type="EMBL" id="JAAMPI010002699">
    <property type="protein sequence ID" value="KAF4609830.1"/>
    <property type="molecule type" value="Genomic_DNA"/>
</dbReference>
<name>A0A8H4QEW9_9HELO</name>
<evidence type="ECO:0008006" key="6">
    <source>
        <dbReference type="Google" id="ProtNLM"/>
    </source>
</evidence>
<dbReference type="OrthoDB" id="16547at2759"/>
<comment type="caution">
    <text evidence="4">The sequence shown here is derived from an EMBL/GenBank/DDBJ whole genome shotgun (WGS) entry which is preliminary data.</text>
</comment>
<gene>
    <name evidence="4" type="ORF">G7Y89_g15793</name>
</gene>
<dbReference type="InterPro" id="IPR003607">
    <property type="entry name" value="HD/PDEase_dom"/>
</dbReference>
<dbReference type="Proteomes" id="UP000566819">
    <property type="component" value="Unassembled WGS sequence"/>
</dbReference>
<dbReference type="PANTHER" id="PTHR33594">
    <property type="entry name" value="SUPERFAMILY HYDROLASE, PUTATIVE (AFU_ORTHOLOGUE AFUA_1G03035)-RELATED"/>
    <property type="match status" value="1"/>
</dbReference>
<dbReference type="InterPro" id="IPR006674">
    <property type="entry name" value="HD_domain"/>
</dbReference>
<reference evidence="4 5" key="1">
    <citation type="submission" date="2020-03" db="EMBL/GenBank/DDBJ databases">
        <title>Draft Genome Sequence of Cudoniella acicularis.</title>
        <authorList>
            <person name="Buettner E."/>
            <person name="Kellner H."/>
        </authorList>
    </citation>
    <scope>NUCLEOTIDE SEQUENCE [LARGE SCALE GENOMIC DNA]</scope>
    <source>
        <strain evidence="4 5">DSM 108380</strain>
    </source>
</reference>
<dbReference type="Pfam" id="PF14420">
    <property type="entry name" value="Clr5"/>
    <property type="match status" value="1"/>
</dbReference>
<evidence type="ECO:0000256" key="1">
    <source>
        <dbReference type="SAM" id="MobiDB-lite"/>
    </source>
</evidence>
<feature type="region of interest" description="Disordered" evidence="1">
    <location>
        <begin position="135"/>
        <end position="173"/>
    </location>
</feature>
<sequence>MSASEDGSPAPTPRKRGRPQTTPLEPYKDLIIKLFSEDDVPIIDIARKLNLEHGLDISERTISRRLTSWNVPRKKMRLPSTQELNDRVVFHYNRNLNDEQIATELQSEGFEIKARTLARLRQKLGLRRRSKYPEFREYSESGDEAPSEQLAPEAGRSTAKQPPAKKRKKTKPKYNAALIPKVTAFVEKYMSKYDGSHDFNHIRRVVGLAHLIYTEMNKEREETPLFDEEPDLDLHVITLGALLHDVGDKKYLEPGQDGNTLVLATLLSFGAPEELAIKVQRIVLGVSYSSEIKDPAQVQSLIMRYPELAVVQDADRLDAIGAIGIGRTFTFGGAKGAKHMGETIAHFEEKLEKLESMMKTTPGKRMARERTERLKMFKGWWEEEQKDAEGLLRKK</sequence>
<organism evidence="4 5">
    <name type="scientific">Cudoniella acicularis</name>
    <dbReference type="NCBI Taxonomy" id="354080"/>
    <lineage>
        <taxon>Eukaryota</taxon>
        <taxon>Fungi</taxon>
        <taxon>Dikarya</taxon>
        <taxon>Ascomycota</taxon>
        <taxon>Pezizomycotina</taxon>
        <taxon>Leotiomycetes</taxon>
        <taxon>Helotiales</taxon>
        <taxon>Tricladiaceae</taxon>
        <taxon>Cudoniella</taxon>
    </lineage>
</organism>
<feature type="region of interest" description="Disordered" evidence="1">
    <location>
        <begin position="1"/>
        <end position="24"/>
    </location>
</feature>
<evidence type="ECO:0000313" key="4">
    <source>
        <dbReference type="EMBL" id="KAF4609830.1"/>
    </source>
</evidence>
<evidence type="ECO:0000259" key="3">
    <source>
        <dbReference type="Pfam" id="PF14420"/>
    </source>
</evidence>
<keyword evidence="5" id="KW-1185">Reference proteome</keyword>
<dbReference type="InterPro" id="IPR025676">
    <property type="entry name" value="Clr5_dom"/>
</dbReference>
<dbReference type="PANTHER" id="PTHR33594:SF1">
    <property type="entry name" value="HD_PDEASE DOMAIN-CONTAINING PROTEIN"/>
    <property type="match status" value="1"/>
</dbReference>